<dbReference type="RefSeq" id="WP_009885393.1">
    <property type="nucleotide sequence ID" value="NZ_FXZE01000002.1"/>
</dbReference>
<feature type="region of interest" description="Disordered" evidence="6">
    <location>
        <begin position="216"/>
        <end position="242"/>
    </location>
</feature>
<reference evidence="11" key="1">
    <citation type="submission" date="2017-03" db="EMBL/GenBank/DDBJ databases">
        <authorList>
            <person name="Monnet C."/>
        </authorList>
    </citation>
    <scope>NUCLEOTIDE SEQUENCE [LARGE SCALE GENOMIC DNA]</scope>
    <source>
        <strain evidence="11">P10</strain>
    </source>
</reference>
<feature type="domain" description="Glucose-methanol-choline oxidoreductase N-terminal" evidence="7">
    <location>
        <begin position="113"/>
        <end position="333"/>
    </location>
</feature>
<keyword evidence="4" id="KW-0274">FAD</keyword>
<dbReference type="GO" id="GO:0016614">
    <property type="term" value="F:oxidoreductase activity, acting on CH-OH group of donors"/>
    <property type="evidence" value="ECO:0007669"/>
    <property type="project" value="InterPro"/>
</dbReference>
<dbReference type="InterPro" id="IPR051473">
    <property type="entry name" value="P2Ox-like"/>
</dbReference>
<dbReference type="PROSITE" id="PS00221">
    <property type="entry name" value="MIP"/>
    <property type="match status" value="1"/>
</dbReference>
<dbReference type="InterPro" id="IPR007867">
    <property type="entry name" value="GMC_OxRtase_C"/>
</dbReference>
<dbReference type="Pfam" id="PF05199">
    <property type="entry name" value="GMC_oxred_C"/>
    <property type="match status" value="1"/>
</dbReference>
<gene>
    <name evidence="10" type="ORF">BANT10_00534</name>
</gene>
<dbReference type="Pfam" id="PF00732">
    <property type="entry name" value="GMC_oxred_N"/>
    <property type="match status" value="1"/>
</dbReference>
<dbReference type="Pfam" id="PF00890">
    <property type="entry name" value="FAD_binding_2"/>
    <property type="match status" value="1"/>
</dbReference>
<evidence type="ECO:0000259" key="7">
    <source>
        <dbReference type="Pfam" id="PF00732"/>
    </source>
</evidence>
<dbReference type="Gene3D" id="3.50.50.60">
    <property type="entry name" value="FAD/NAD(P)-binding domain"/>
    <property type="match status" value="2"/>
</dbReference>
<dbReference type="PANTHER" id="PTHR42784:SF1">
    <property type="entry name" value="PYRANOSE 2-OXIDASE"/>
    <property type="match status" value="1"/>
</dbReference>
<evidence type="ECO:0000256" key="3">
    <source>
        <dbReference type="ARBA" id="ARBA00022630"/>
    </source>
</evidence>
<dbReference type="Proteomes" id="UP000234342">
    <property type="component" value="Unassembled WGS sequence"/>
</dbReference>
<comment type="cofactor">
    <cofactor evidence="1">
        <name>FAD</name>
        <dbReference type="ChEBI" id="CHEBI:57692"/>
    </cofactor>
</comment>
<dbReference type="EMBL" id="FXZE01000002">
    <property type="protein sequence ID" value="SMX69768.1"/>
    <property type="molecule type" value="Genomic_DNA"/>
</dbReference>
<keyword evidence="5" id="KW-0560">Oxidoreductase</keyword>
<evidence type="ECO:0000313" key="11">
    <source>
        <dbReference type="Proteomes" id="UP000234342"/>
    </source>
</evidence>
<evidence type="ECO:0000313" key="10">
    <source>
        <dbReference type="EMBL" id="SMX69768.1"/>
    </source>
</evidence>
<dbReference type="InterPro" id="IPR003953">
    <property type="entry name" value="FAD-dep_OxRdtase_2_FAD-bd"/>
</dbReference>
<evidence type="ECO:0000259" key="8">
    <source>
        <dbReference type="Pfam" id="PF00890"/>
    </source>
</evidence>
<evidence type="ECO:0000259" key="9">
    <source>
        <dbReference type="Pfam" id="PF05199"/>
    </source>
</evidence>
<feature type="domain" description="Glucose-methanol-choline oxidoreductase C-terminal" evidence="9">
    <location>
        <begin position="465"/>
        <end position="523"/>
    </location>
</feature>
<dbReference type="SUPFAM" id="SSF51905">
    <property type="entry name" value="FAD/NAD(P)-binding domain"/>
    <property type="match status" value="1"/>
</dbReference>
<dbReference type="InterPro" id="IPR036188">
    <property type="entry name" value="FAD/NAD-bd_sf"/>
</dbReference>
<keyword evidence="3" id="KW-0285">Flavoprotein</keyword>
<dbReference type="AlphaFoldDB" id="A0A2H1I3J9"/>
<feature type="region of interest" description="Disordered" evidence="6">
    <location>
        <begin position="1"/>
        <end position="24"/>
    </location>
</feature>
<proteinExistence type="inferred from homology"/>
<evidence type="ECO:0000256" key="4">
    <source>
        <dbReference type="ARBA" id="ARBA00022827"/>
    </source>
</evidence>
<accession>A0A2H1I3J9</accession>
<feature type="domain" description="FAD-dependent oxidoreductase 2 FAD-binding" evidence="8">
    <location>
        <begin position="39"/>
        <end position="70"/>
    </location>
</feature>
<evidence type="ECO:0000256" key="6">
    <source>
        <dbReference type="SAM" id="MobiDB-lite"/>
    </source>
</evidence>
<dbReference type="InterPro" id="IPR000172">
    <property type="entry name" value="GMC_OxRdtase_N"/>
</dbReference>
<name>A0A2H1I3J9_9MICO</name>
<feature type="compositionally biased region" description="Polar residues" evidence="6">
    <location>
        <begin position="1"/>
        <end position="14"/>
    </location>
</feature>
<protein>
    <submittedName>
        <fullName evidence="10">Choline dehydrogenase</fullName>
    </submittedName>
</protein>
<comment type="similarity">
    <text evidence="2">Belongs to the GMC oxidoreductase family.</text>
</comment>
<sequence>MTSTIEPTPSTGWQPQPHPPLRPGALIDPETCGGTITADVVIIGSGMGGGALAYALAGSGLSVLIVERGDFLPRESENFDAAQMFLHHRYQTSEAWIDGHTGTEFQPGVYHWVGGNTKMYGACLPRFRREDFETFDTADGISPAWPIRYEDLDPYYTRAEKIFDVHGNAGEDPTEPPHAGPYPHPAHAHEPVIERFAARLRRQGLQPFHMPNGMTFTADGDRARASTDDGTPSGTDAKSDAETRLVRPALANENVRLLTGTTLTRLTTDPAGEHITAAHGSRQGRPVTVRGQRFVLAAGAVNSAVLLLGSATERHPDGLGNSSGLLGRNYMVHNSTFVIGLHPLRRNRTRWQKTLGLNDWYLPTPAHRYPLGNVQMLGKLQGAHLKPARARLPLWFLDKVAARTVDLYLTTEDLPRQHNRVRLAGGRTVIDWTPTNLRPHQELVEEVTAAVRGSGYPLVFTERMGIQTNSHMCGTAVAGHDPDGSVLNPDCRSHDLDNLWIVDGSFFPSSAALNPALTIAANALRVAERILA</sequence>
<dbReference type="InterPro" id="IPR022357">
    <property type="entry name" value="MIP_CS"/>
</dbReference>
<organism evidence="10 11">
    <name type="scientific">Brevibacterium antiquum</name>
    <dbReference type="NCBI Taxonomy" id="234835"/>
    <lineage>
        <taxon>Bacteria</taxon>
        <taxon>Bacillati</taxon>
        <taxon>Actinomycetota</taxon>
        <taxon>Actinomycetes</taxon>
        <taxon>Micrococcales</taxon>
        <taxon>Brevibacteriaceae</taxon>
        <taxon>Brevibacterium</taxon>
    </lineage>
</organism>
<dbReference type="GO" id="GO:0050660">
    <property type="term" value="F:flavin adenine dinucleotide binding"/>
    <property type="evidence" value="ECO:0007669"/>
    <property type="project" value="InterPro"/>
</dbReference>
<dbReference type="PANTHER" id="PTHR42784">
    <property type="entry name" value="PYRANOSE 2-OXIDASE"/>
    <property type="match status" value="1"/>
</dbReference>
<evidence type="ECO:0000256" key="1">
    <source>
        <dbReference type="ARBA" id="ARBA00001974"/>
    </source>
</evidence>
<keyword evidence="11" id="KW-1185">Reference proteome</keyword>
<evidence type="ECO:0000256" key="5">
    <source>
        <dbReference type="ARBA" id="ARBA00023002"/>
    </source>
</evidence>
<evidence type="ECO:0000256" key="2">
    <source>
        <dbReference type="ARBA" id="ARBA00010790"/>
    </source>
</evidence>